<dbReference type="GO" id="GO:0005737">
    <property type="term" value="C:cytoplasm"/>
    <property type="evidence" value="ECO:0007669"/>
    <property type="project" value="UniProtKB-SubCell"/>
</dbReference>
<name>A0A550JLJ6_9BACT</name>
<dbReference type="Gene3D" id="3.40.930.10">
    <property type="entry name" value="Mannitol-specific EII, Chain A"/>
    <property type="match status" value="1"/>
</dbReference>
<accession>A0A550JLJ6</accession>
<dbReference type="PROSITE" id="PS51094">
    <property type="entry name" value="PTS_EIIA_TYPE_2"/>
    <property type="match status" value="1"/>
</dbReference>
<dbReference type="SUPFAM" id="SSF55804">
    <property type="entry name" value="Phoshotransferase/anion transport protein"/>
    <property type="match status" value="1"/>
</dbReference>
<reference evidence="4 5" key="1">
    <citation type="submission" date="2019-07" db="EMBL/GenBank/DDBJ databases">
        <title>Insights of Desulfuromonas acetexigens electromicrobiology.</title>
        <authorList>
            <person name="Katuri K."/>
            <person name="Sapireddy V."/>
            <person name="Shaw D.R."/>
            <person name="Saikaly P."/>
        </authorList>
    </citation>
    <scope>NUCLEOTIDE SEQUENCE [LARGE SCALE GENOMIC DNA]</scope>
    <source>
        <strain evidence="4 5">2873</strain>
    </source>
</reference>
<dbReference type="PROSITE" id="PS00372">
    <property type="entry name" value="PTS_EIIA_TYPE_2_HIS"/>
    <property type="match status" value="1"/>
</dbReference>
<dbReference type="PANTHER" id="PTHR47738">
    <property type="entry name" value="PTS SYSTEM FRUCTOSE-LIKE EIIA COMPONENT-RELATED"/>
    <property type="match status" value="1"/>
</dbReference>
<dbReference type="GO" id="GO:0016740">
    <property type="term" value="F:transferase activity"/>
    <property type="evidence" value="ECO:0007669"/>
    <property type="project" value="UniProtKB-KW"/>
</dbReference>
<dbReference type="Proteomes" id="UP000317155">
    <property type="component" value="Unassembled WGS sequence"/>
</dbReference>
<dbReference type="PANTHER" id="PTHR47738:SF1">
    <property type="entry name" value="NITROGEN REGULATORY PROTEIN"/>
    <property type="match status" value="1"/>
</dbReference>
<evidence type="ECO:0000256" key="2">
    <source>
        <dbReference type="ARBA" id="ARBA00022679"/>
    </source>
</evidence>
<comment type="caution">
    <text evidence="4">The sequence shown here is derived from an EMBL/GenBank/DDBJ whole genome shotgun (WGS) entry which is preliminary data.</text>
</comment>
<feature type="domain" description="PTS EIIA type-2" evidence="3">
    <location>
        <begin position="5"/>
        <end position="148"/>
    </location>
</feature>
<sequence length="152" mass="16560">MKIAELLNPNAIAGELKATGKEEALGELTDVLAKAFGNLDPEEVLRVLHEREALGSTGIGEGVAIPHGKLARLDRLLLAFGRSRGGVDFDSMDGRQAHLFFLLVAPEESVGVHLKTLARISKLLKNPAVRRRLIDAPAEDLYTIIAEEEDRM</sequence>
<comment type="subcellular location">
    <subcellularLocation>
        <location evidence="1">Cytoplasm</location>
    </subcellularLocation>
</comment>
<keyword evidence="2" id="KW-0808">Transferase</keyword>
<dbReference type="FunFam" id="3.40.930.10:FF:000009">
    <property type="entry name" value="PTS system, fructose specific IIABC component"/>
    <property type="match status" value="1"/>
</dbReference>
<dbReference type="InterPro" id="IPR002178">
    <property type="entry name" value="PTS_EIIA_type-2_dom"/>
</dbReference>
<gene>
    <name evidence="4" type="ORF">FL622_02595</name>
</gene>
<organism evidence="4 5">
    <name type="scientific">Trichloromonas acetexigens</name>
    <dbReference type="NCBI Taxonomy" id="38815"/>
    <lineage>
        <taxon>Bacteria</taxon>
        <taxon>Pseudomonadati</taxon>
        <taxon>Thermodesulfobacteriota</taxon>
        <taxon>Desulfuromonadia</taxon>
        <taxon>Desulfuromonadales</taxon>
        <taxon>Trichloromonadaceae</taxon>
        <taxon>Trichloromonas</taxon>
    </lineage>
</organism>
<keyword evidence="4" id="KW-0813">Transport</keyword>
<dbReference type="AlphaFoldDB" id="A0A550JLJ6"/>
<evidence type="ECO:0000313" key="4">
    <source>
        <dbReference type="EMBL" id="TRO84088.1"/>
    </source>
</evidence>
<evidence type="ECO:0000259" key="3">
    <source>
        <dbReference type="PROSITE" id="PS51094"/>
    </source>
</evidence>
<evidence type="ECO:0000256" key="1">
    <source>
        <dbReference type="ARBA" id="ARBA00004496"/>
    </source>
</evidence>
<dbReference type="CDD" id="cd00211">
    <property type="entry name" value="PTS_IIA_fru"/>
    <property type="match status" value="1"/>
</dbReference>
<dbReference type="RefSeq" id="WP_092053270.1">
    <property type="nucleotide sequence ID" value="NZ_FOJJ01000001.1"/>
</dbReference>
<keyword evidence="4" id="KW-0762">Sugar transport</keyword>
<proteinExistence type="predicted"/>
<dbReference type="OrthoDB" id="95460at2"/>
<dbReference type="InterPro" id="IPR051541">
    <property type="entry name" value="PTS_SugarTrans_NitroReg"/>
</dbReference>
<keyword evidence="5" id="KW-1185">Reference proteome</keyword>
<dbReference type="EMBL" id="VJVV01000001">
    <property type="protein sequence ID" value="TRO84088.1"/>
    <property type="molecule type" value="Genomic_DNA"/>
</dbReference>
<dbReference type="InterPro" id="IPR016152">
    <property type="entry name" value="PTrfase/Anion_transptr"/>
</dbReference>
<dbReference type="GO" id="GO:0030295">
    <property type="term" value="F:protein kinase activator activity"/>
    <property type="evidence" value="ECO:0007669"/>
    <property type="project" value="TreeGrafter"/>
</dbReference>
<protein>
    <submittedName>
        <fullName evidence="4">PTS sugar transporter subunit IIA</fullName>
    </submittedName>
</protein>
<dbReference type="Pfam" id="PF00359">
    <property type="entry name" value="PTS_EIIA_2"/>
    <property type="match status" value="1"/>
</dbReference>
<evidence type="ECO:0000313" key="5">
    <source>
        <dbReference type="Proteomes" id="UP000317155"/>
    </source>
</evidence>